<dbReference type="PROSITE" id="PS50158">
    <property type="entry name" value="ZF_CCHC"/>
    <property type="match status" value="2"/>
</dbReference>
<dbReference type="GO" id="GO:0003676">
    <property type="term" value="F:nucleic acid binding"/>
    <property type="evidence" value="ECO:0007669"/>
    <property type="project" value="InterPro"/>
</dbReference>
<dbReference type="Proteomes" id="UP000075243">
    <property type="component" value="Unassembled WGS sequence"/>
</dbReference>
<dbReference type="SMART" id="SM00343">
    <property type="entry name" value="ZnF_C2HC"/>
    <property type="match status" value="2"/>
</dbReference>
<dbReference type="Pfam" id="PF08284">
    <property type="entry name" value="RVP_2"/>
    <property type="match status" value="1"/>
</dbReference>
<dbReference type="PANTHER" id="PTHR15503">
    <property type="entry name" value="LDOC1 RELATED"/>
    <property type="match status" value="1"/>
</dbReference>
<dbReference type="InterPro" id="IPR005162">
    <property type="entry name" value="Retrotrans_gag_dom"/>
</dbReference>
<keyword evidence="1" id="KW-0479">Metal-binding</keyword>
<feature type="domain" description="CCHC-type" evidence="2">
    <location>
        <begin position="163"/>
        <end position="176"/>
    </location>
</feature>
<dbReference type="AlphaFoldDB" id="A0A151UFW2"/>
<dbReference type="SUPFAM" id="SSF50630">
    <property type="entry name" value="Acid proteases"/>
    <property type="match status" value="1"/>
</dbReference>
<dbReference type="Pfam" id="PF03732">
    <property type="entry name" value="Retrotrans_gag"/>
    <property type="match status" value="1"/>
</dbReference>
<protein>
    <recommendedName>
        <fullName evidence="2">CCHC-type domain-containing protein</fullName>
    </recommendedName>
</protein>
<dbReference type="PROSITE" id="PS00141">
    <property type="entry name" value="ASP_PROTEASE"/>
    <property type="match status" value="1"/>
</dbReference>
<dbReference type="InterPro" id="IPR032567">
    <property type="entry name" value="RTL1-rel"/>
</dbReference>
<dbReference type="PANTHER" id="PTHR15503:SF42">
    <property type="entry name" value="ZINC FINGER, CCHC-TYPE, RETROTRANSPOSON GAG DOMAIN, ASPARTIC PEPTIDASE DOMAIN PROTEIN-RELATED"/>
    <property type="match status" value="1"/>
</dbReference>
<evidence type="ECO:0000259" key="2">
    <source>
        <dbReference type="PROSITE" id="PS50158"/>
    </source>
</evidence>
<sequence>MNNNNRAEVAPNWLEQFQRNHPPTFKGGYDPDAAMNWLTKIEKIFNVMDCPFTQKVKLATFMLTADAHFWWEGALRRMIDGGVHLNWDNFKKVFLEKYFPDDVRSRKEMEFLELNQGNDTVAVIHWGATGSVGGFVSTPSERCGKCGRVGHNQSKCRDKEITCFNCSCKGHISTQCLEPRRTRVIGSGSQIERPKNVGRVFTLSGVEAARSENLIQGTCFIAETPFVVLFDSGATHSFISVSCVQKLNFPVSLLDFDLVVETPTNGPVTTSLVCLKCPLTVSDKQFLVDLICLPLSQLDVILGMDWLSSHHVLLNCYEKSISFGECKSMEFLSAADIKTCLKDNEKVSVHDLSFLNT</sequence>
<gene>
    <name evidence="3" type="ORF">KK1_044908</name>
</gene>
<dbReference type="Gene3D" id="2.40.70.10">
    <property type="entry name" value="Acid Proteases"/>
    <property type="match status" value="1"/>
</dbReference>
<keyword evidence="4" id="KW-1185">Reference proteome</keyword>
<accession>A0A151UFW2</accession>
<dbReference type="GO" id="GO:0004190">
    <property type="term" value="F:aspartic-type endopeptidase activity"/>
    <property type="evidence" value="ECO:0007669"/>
    <property type="project" value="InterPro"/>
</dbReference>
<dbReference type="GO" id="GO:0008270">
    <property type="term" value="F:zinc ion binding"/>
    <property type="evidence" value="ECO:0007669"/>
    <property type="project" value="UniProtKB-KW"/>
</dbReference>
<dbReference type="InterPro" id="IPR001878">
    <property type="entry name" value="Znf_CCHC"/>
</dbReference>
<dbReference type="InterPro" id="IPR001969">
    <property type="entry name" value="Aspartic_peptidase_AS"/>
</dbReference>
<dbReference type="GO" id="GO:0006508">
    <property type="term" value="P:proteolysis"/>
    <property type="evidence" value="ECO:0007669"/>
    <property type="project" value="InterPro"/>
</dbReference>
<reference evidence="3" key="1">
    <citation type="journal article" date="2012" name="Nat. Biotechnol.">
        <title>Draft genome sequence of pigeonpea (Cajanus cajan), an orphan legume crop of resource-poor farmers.</title>
        <authorList>
            <person name="Varshney R.K."/>
            <person name="Chen W."/>
            <person name="Li Y."/>
            <person name="Bharti A.K."/>
            <person name="Saxena R.K."/>
            <person name="Schlueter J.A."/>
            <person name="Donoghue M.T."/>
            <person name="Azam S."/>
            <person name="Fan G."/>
            <person name="Whaley A.M."/>
            <person name="Farmer A.D."/>
            <person name="Sheridan J."/>
            <person name="Iwata A."/>
            <person name="Tuteja R."/>
            <person name="Penmetsa R.V."/>
            <person name="Wu W."/>
            <person name="Upadhyaya H.D."/>
            <person name="Yang S.P."/>
            <person name="Shah T."/>
            <person name="Saxena K.B."/>
            <person name="Michael T."/>
            <person name="McCombie W.R."/>
            <person name="Yang B."/>
            <person name="Zhang G."/>
            <person name="Yang H."/>
            <person name="Wang J."/>
            <person name="Spillane C."/>
            <person name="Cook D.R."/>
            <person name="May G.D."/>
            <person name="Xu X."/>
            <person name="Jackson S.A."/>
        </authorList>
    </citation>
    <scope>NUCLEOTIDE SEQUENCE [LARGE SCALE GENOMIC DNA]</scope>
</reference>
<evidence type="ECO:0000313" key="3">
    <source>
        <dbReference type="EMBL" id="KYP78192.1"/>
    </source>
</evidence>
<dbReference type="Gene3D" id="4.10.60.10">
    <property type="entry name" value="Zinc finger, CCHC-type"/>
    <property type="match status" value="1"/>
</dbReference>
<comment type="caution">
    <text evidence="3">The sequence shown here is derived from an EMBL/GenBank/DDBJ whole genome shotgun (WGS) entry which is preliminary data.</text>
</comment>
<keyword evidence="1" id="KW-0862">Zinc</keyword>
<dbReference type="SUPFAM" id="SSF57756">
    <property type="entry name" value="Retrovirus zinc finger-like domains"/>
    <property type="match status" value="1"/>
</dbReference>
<evidence type="ECO:0000313" key="4">
    <source>
        <dbReference type="Proteomes" id="UP000075243"/>
    </source>
</evidence>
<dbReference type="CDD" id="cd00303">
    <property type="entry name" value="retropepsin_like"/>
    <property type="match status" value="1"/>
</dbReference>
<name>A0A151UFW2_CAJCA</name>
<dbReference type="Gramene" id="C.cajan_44672.t">
    <property type="protein sequence ID" value="C.cajan_44672.t"/>
    <property type="gene ID" value="C.cajan_44672"/>
</dbReference>
<organism evidence="3 4">
    <name type="scientific">Cajanus cajan</name>
    <name type="common">Pigeon pea</name>
    <name type="synonym">Cajanus indicus</name>
    <dbReference type="NCBI Taxonomy" id="3821"/>
    <lineage>
        <taxon>Eukaryota</taxon>
        <taxon>Viridiplantae</taxon>
        <taxon>Streptophyta</taxon>
        <taxon>Embryophyta</taxon>
        <taxon>Tracheophyta</taxon>
        <taxon>Spermatophyta</taxon>
        <taxon>Magnoliopsida</taxon>
        <taxon>eudicotyledons</taxon>
        <taxon>Gunneridae</taxon>
        <taxon>Pentapetalae</taxon>
        <taxon>rosids</taxon>
        <taxon>fabids</taxon>
        <taxon>Fabales</taxon>
        <taxon>Fabaceae</taxon>
        <taxon>Papilionoideae</taxon>
        <taxon>50 kb inversion clade</taxon>
        <taxon>NPAAA clade</taxon>
        <taxon>indigoferoid/millettioid clade</taxon>
        <taxon>Phaseoleae</taxon>
        <taxon>Cajanus</taxon>
    </lineage>
</organism>
<evidence type="ECO:0000256" key="1">
    <source>
        <dbReference type="PROSITE-ProRule" id="PRU00047"/>
    </source>
</evidence>
<dbReference type="InterPro" id="IPR021109">
    <property type="entry name" value="Peptidase_aspartic_dom_sf"/>
</dbReference>
<proteinExistence type="predicted"/>
<feature type="domain" description="CCHC-type" evidence="2">
    <location>
        <begin position="142"/>
        <end position="158"/>
    </location>
</feature>
<keyword evidence="1" id="KW-0863">Zinc-finger</keyword>
<dbReference type="EMBL" id="AGCT01044861">
    <property type="protein sequence ID" value="KYP78192.1"/>
    <property type="molecule type" value="Genomic_DNA"/>
</dbReference>
<dbReference type="InterPro" id="IPR036875">
    <property type="entry name" value="Znf_CCHC_sf"/>
</dbReference>